<dbReference type="PANTHER" id="PTHR43244">
    <property type="match status" value="1"/>
</dbReference>
<evidence type="ECO:0000313" key="3">
    <source>
        <dbReference type="EMBL" id="TDV56531.1"/>
    </source>
</evidence>
<keyword evidence="1" id="KW-0560">Oxidoreductase</keyword>
<dbReference type="Pfam" id="PF00296">
    <property type="entry name" value="Bac_luciferase"/>
    <property type="match status" value="1"/>
</dbReference>
<gene>
    <name evidence="3" type="ORF">CLV71_102598</name>
</gene>
<organism evidence="3 4">
    <name type="scientific">Actinophytocola oryzae</name>
    <dbReference type="NCBI Taxonomy" id="502181"/>
    <lineage>
        <taxon>Bacteria</taxon>
        <taxon>Bacillati</taxon>
        <taxon>Actinomycetota</taxon>
        <taxon>Actinomycetes</taxon>
        <taxon>Pseudonocardiales</taxon>
        <taxon>Pseudonocardiaceae</taxon>
    </lineage>
</organism>
<dbReference type="EMBL" id="SOCP01000002">
    <property type="protein sequence ID" value="TDV56531.1"/>
    <property type="molecule type" value="Genomic_DNA"/>
</dbReference>
<dbReference type="InterPro" id="IPR019951">
    <property type="entry name" value="F420_OxRdatse_Rv3520c_pred"/>
</dbReference>
<evidence type="ECO:0000313" key="4">
    <source>
        <dbReference type="Proteomes" id="UP000294927"/>
    </source>
</evidence>
<sequence length="343" mass="36851">MTMELSVNVDLTAGTAALPAFLRDVEAAGADMVWVPEAYGRDAVSVLGFCAAATSRVRLGAGVLNVFSRSPALLAQSAAALDELCGGRFELGLGTSGPQVVEGWHGVAFDRPLRRTREVVEVCRSVWRREVLRYDGRTVTLPLEGSKPLKLMTRPVRADIPVWLASLGPRNVRLAAEIAHGWLPTLFVPELADRVWGEDLRAGAAQRDPALPPLRIAAGAHVEVTTGDPAAVRTARDRARPSIARYVGGMGSANANFYNDLVRRYGFTEDADRVRRLYLDHQPGAAADALSDELVEALTVCGPPSYVADRLAAYRAAGVTDFRVNVNAGSDGPRALEALRELC</sequence>
<evidence type="ECO:0000259" key="2">
    <source>
        <dbReference type="Pfam" id="PF00296"/>
    </source>
</evidence>
<dbReference type="InterPro" id="IPR011251">
    <property type="entry name" value="Luciferase-like_dom"/>
</dbReference>
<comment type="caution">
    <text evidence="3">The sequence shown here is derived from an EMBL/GenBank/DDBJ whole genome shotgun (WGS) entry which is preliminary data.</text>
</comment>
<dbReference type="SUPFAM" id="SSF51679">
    <property type="entry name" value="Bacterial luciferase-like"/>
    <property type="match status" value="1"/>
</dbReference>
<dbReference type="NCBIfam" id="TIGR03559">
    <property type="entry name" value="F420_Rv3520c"/>
    <property type="match status" value="1"/>
</dbReference>
<dbReference type="Gene3D" id="3.20.20.30">
    <property type="entry name" value="Luciferase-like domain"/>
    <property type="match status" value="1"/>
</dbReference>
<feature type="domain" description="Luciferase-like" evidence="2">
    <location>
        <begin position="16"/>
        <end position="320"/>
    </location>
</feature>
<accession>A0A4V3FUU3</accession>
<evidence type="ECO:0000256" key="1">
    <source>
        <dbReference type="ARBA" id="ARBA00023002"/>
    </source>
</evidence>
<reference evidence="3 4" key="1">
    <citation type="submission" date="2019-03" db="EMBL/GenBank/DDBJ databases">
        <title>Genomic Encyclopedia of Archaeal and Bacterial Type Strains, Phase II (KMG-II): from individual species to whole genera.</title>
        <authorList>
            <person name="Goeker M."/>
        </authorList>
    </citation>
    <scope>NUCLEOTIDE SEQUENCE [LARGE SCALE GENOMIC DNA]</scope>
    <source>
        <strain evidence="3 4">DSM 45499</strain>
    </source>
</reference>
<dbReference type="AlphaFoldDB" id="A0A4V3FUU3"/>
<dbReference type="GO" id="GO:0016705">
    <property type="term" value="F:oxidoreductase activity, acting on paired donors, with incorporation or reduction of molecular oxygen"/>
    <property type="evidence" value="ECO:0007669"/>
    <property type="project" value="InterPro"/>
</dbReference>
<proteinExistence type="predicted"/>
<name>A0A4V3FUU3_9PSEU</name>
<dbReference type="Proteomes" id="UP000294927">
    <property type="component" value="Unassembled WGS sequence"/>
</dbReference>
<keyword evidence="4" id="KW-1185">Reference proteome</keyword>
<dbReference type="RefSeq" id="WP_133901761.1">
    <property type="nucleotide sequence ID" value="NZ_SOCP01000002.1"/>
</dbReference>
<dbReference type="CDD" id="cd01097">
    <property type="entry name" value="Tetrahydromethanopterin_reductase"/>
    <property type="match status" value="1"/>
</dbReference>
<dbReference type="InterPro" id="IPR050564">
    <property type="entry name" value="F420-G6PD/mer"/>
</dbReference>
<dbReference type="OrthoDB" id="3457164at2"/>
<protein>
    <submittedName>
        <fullName evidence="3">Methylenetetrahydromethanopterin reductase</fullName>
    </submittedName>
</protein>
<dbReference type="InterPro" id="IPR036661">
    <property type="entry name" value="Luciferase-like_sf"/>
</dbReference>
<dbReference type="PANTHER" id="PTHR43244:SF1">
    <property type="entry name" value="5,10-METHYLENETETRAHYDROMETHANOPTERIN REDUCTASE"/>
    <property type="match status" value="1"/>
</dbReference>